<gene>
    <name evidence="2" type="ORF">BK754_25300</name>
</gene>
<dbReference type="InterPro" id="IPR027417">
    <property type="entry name" value="P-loop_NTPase"/>
</dbReference>
<proteinExistence type="predicted"/>
<name>A0A9X6FI03_BACTU</name>
<dbReference type="SUPFAM" id="SSF52540">
    <property type="entry name" value="P-loop containing nucleoside triphosphate hydrolases"/>
    <property type="match status" value="1"/>
</dbReference>
<protein>
    <recommendedName>
        <fullName evidence="1">GIY-YIG domain-containing protein</fullName>
    </recommendedName>
</protein>
<evidence type="ECO:0000259" key="1">
    <source>
        <dbReference type="PROSITE" id="PS50164"/>
    </source>
</evidence>
<dbReference type="Pfam" id="PF09848">
    <property type="entry name" value="SLFN-g3_helicase"/>
    <property type="match status" value="1"/>
</dbReference>
<dbReference type="EMBL" id="NFDT01000194">
    <property type="protein sequence ID" value="OTY87418.1"/>
    <property type="molecule type" value="Genomic_DNA"/>
</dbReference>
<dbReference type="CDD" id="cd10439">
    <property type="entry name" value="GIY-YIG_COG3410"/>
    <property type="match status" value="1"/>
</dbReference>
<dbReference type="SMART" id="SM00487">
    <property type="entry name" value="DEXDc"/>
    <property type="match status" value="1"/>
</dbReference>
<reference evidence="2 3" key="1">
    <citation type="submission" date="2016-10" db="EMBL/GenBank/DDBJ databases">
        <title>Comparative genomics of Bacillus thuringiensis reveals a path to pathogens against multiple invertebrate hosts.</title>
        <authorList>
            <person name="Zheng J."/>
            <person name="Gao Q."/>
            <person name="Liu H."/>
            <person name="Peng D."/>
            <person name="Ruan L."/>
            <person name="Sun M."/>
        </authorList>
    </citation>
    <scope>NUCLEOTIDE SEQUENCE [LARGE SCALE GENOMIC DNA]</scope>
    <source>
        <strain evidence="2">BGSC 4I4</strain>
    </source>
</reference>
<dbReference type="AlphaFoldDB" id="A0A9X6FI03"/>
<dbReference type="SUPFAM" id="SSF82771">
    <property type="entry name" value="GIY-YIG endonuclease"/>
    <property type="match status" value="1"/>
</dbReference>
<dbReference type="PROSITE" id="PS50164">
    <property type="entry name" value="GIY_YIG"/>
    <property type="match status" value="1"/>
</dbReference>
<dbReference type="InterPro" id="IPR000305">
    <property type="entry name" value="GIY-YIG_endonuc"/>
</dbReference>
<dbReference type="InterPro" id="IPR014001">
    <property type="entry name" value="Helicase_ATP-bd"/>
</dbReference>
<organism evidence="2 3">
    <name type="scientific">Bacillus thuringiensis serovar subtoxicus</name>
    <dbReference type="NCBI Taxonomy" id="475791"/>
    <lineage>
        <taxon>Bacteria</taxon>
        <taxon>Bacillati</taxon>
        <taxon>Bacillota</taxon>
        <taxon>Bacilli</taxon>
        <taxon>Bacillales</taxon>
        <taxon>Bacillaceae</taxon>
        <taxon>Bacillus</taxon>
        <taxon>Bacillus cereus group</taxon>
    </lineage>
</organism>
<dbReference type="Pfam" id="PF01541">
    <property type="entry name" value="GIY-YIG"/>
    <property type="match status" value="1"/>
</dbReference>
<dbReference type="RefSeq" id="WP_086412351.1">
    <property type="nucleotide sequence ID" value="NZ_NFDT01000194.1"/>
</dbReference>
<dbReference type="Proteomes" id="UP000194882">
    <property type="component" value="Unassembled WGS sequence"/>
</dbReference>
<sequence>MVKYKCITLKVKNGELEGFDELRQREQNSLRNGDVVYIYKGTKSKKIYIGQTIHFTKRNKDHYNGNEEKFNIADFDQVIILISSYFNGSALNDVESQLITYFKADNPKSKKPLVQYNHEIINRTNGNSVNDYRDREKVALEVILPFWEDLYKIGWVSTPTLKELRNGALVKYSPIKELTSQQMEHLEEIESNPDKSFVINGDAGTGKTVLLTHLVAKLLKEKPNQRIAVVLQPNWIKTAEEIFRVYGMNNSNLTIATSTRLINADENYDVVIVDESHKLSRKFSKQMASFNNVYKGRFAQDENHLEALKKLGRQIVLMYDVLQAIRPANMTRAQFNEATKDFKQRYLTTQFRIQAPAGKNYTSEDFVNGIKYLLYKDTGLLEQTNFNPKFDRAVFQDSDADAYFGYFETEPLKNLIDWVEEDRIYEKEHINRVLGGLVEPWKQADGKDPSITHWHEGNIKRRWNSTQENWVCSGDADAEDQIGSVFAVQGIDLNKVGVLVGNDLQVDEKGRLFGNPENFHNVNGKFSKDDESPENAKEFTLFVLNIYYILMTRGIDGIRLGFWKNDAFKKYMKEVLEIK</sequence>
<accession>A0A9X6FI03</accession>
<dbReference type="InterPro" id="IPR035901">
    <property type="entry name" value="GIY-YIG_endonuc_sf"/>
</dbReference>
<dbReference type="Gene3D" id="3.40.50.300">
    <property type="entry name" value="P-loop containing nucleotide triphosphate hydrolases"/>
    <property type="match status" value="1"/>
</dbReference>
<feature type="domain" description="GIY-YIG" evidence="1">
    <location>
        <begin position="32"/>
        <end position="111"/>
    </location>
</feature>
<dbReference type="InterPro" id="IPR018647">
    <property type="entry name" value="SLFN_3-like_DNA/RNA_helicase"/>
</dbReference>
<evidence type="ECO:0000313" key="2">
    <source>
        <dbReference type="EMBL" id="OTY87418.1"/>
    </source>
</evidence>
<evidence type="ECO:0000313" key="3">
    <source>
        <dbReference type="Proteomes" id="UP000194882"/>
    </source>
</evidence>
<comment type="caution">
    <text evidence="2">The sequence shown here is derived from an EMBL/GenBank/DDBJ whole genome shotgun (WGS) entry which is preliminary data.</text>
</comment>